<dbReference type="GO" id="GO:0010181">
    <property type="term" value="F:FMN binding"/>
    <property type="evidence" value="ECO:0007669"/>
    <property type="project" value="InterPro"/>
</dbReference>
<evidence type="ECO:0000313" key="3">
    <source>
        <dbReference type="EMBL" id="NFF87983.1"/>
    </source>
</evidence>
<organism evidence="3 8">
    <name type="scientific">Clostridium botulinum</name>
    <dbReference type="NCBI Taxonomy" id="1491"/>
    <lineage>
        <taxon>Bacteria</taxon>
        <taxon>Bacillati</taxon>
        <taxon>Bacillota</taxon>
        <taxon>Clostridia</taxon>
        <taxon>Eubacteriales</taxon>
        <taxon>Clostridiaceae</taxon>
        <taxon>Clostridium</taxon>
    </lineage>
</organism>
<proteinExistence type="predicted"/>
<reference evidence="7 8" key="2">
    <citation type="submission" date="2019-04" db="EMBL/GenBank/DDBJ databases">
        <title>Genome sequencing of Clostridium botulinum Groups I-IV and Clostridium butyricum.</title>
        <authorList>
            <person name="Brunt J."/>
            <person name="Van Vliet A.H.M."/>
            <person name="Stringer S.C."/>
            <person name="Carter A.T."/>
            <person name="Peck M.W."/>
        </authorList>
    </citation>
    <scope>NUCLEOTIDE SEQUENCE [LARGE SCALE GENOMIC DNA]</scope>
    <source>
        <strain evidence="3 8">1605</strain>
        <strain evidence="5 9">BL81</strain>
        <strain evidence="4 7">CB-K-33E</strain>
    </source>
</reference>
<sequence length="141" mass="15509">MKNVSIIYWSCGGSVEIIANMIADSAEESGAKVTLKHVADATINDVLEADSVAFGSPAMDQDNIEEQEMQPFIDSLKGLSIENKKCILFGSHGWTNDMFMKLWTNTMKSYGFNCIGELVVKESPTKENLENAQLLGKKLAK</sequence>
<dbReference type="PROSITE" id="PS50902">
    <property type="entry name" value="FLAVODOXIN_LIKE"/>
    <property type="match status" value="1"/>
</dbReference>
<evidence type="ECO:0000313" key="2">
    <source>
        <dbReference type="EMBL" id="NFA44169.1"/>
    </source>
</evidence>
<dbReference type="EMBL" id="SGKU01000063">
    <property type="protein sequence ID" value="NFA44169.1"/>
    <property type="molecule type" value="Genomic_DNA"/>
</dbReference>
<evidence type="ECO:0000259" key="1">
    <source>
        <dbReference type="PROSITE" id="PS50902"/>
    </source>
</evidence>
<dbReference type="GO" id="GO:0016651">
    <property type="term" value="F:oxidoreductase activity, acting on NAD(P)H"/>
    <property type="evidence" value="ECO:0007669"/>
    <property type="project" value="UniProtKB-ARBA"/>
</dbReference>
<comment type="caution">
    <text evidence="3">The sequence shown here is derived from an EMBL/GenBank/DDBJ whole genome shotgun (WGS) entry which is preliminary data.</text>
</comment>
<dbReference type="RefSeq" id="WP_003370786.1">
    <property type="nucleotide sequence ID" value="NZ_CP010520.1"/>
</dbReference>
<feature type="domain" description="Flavodoxin-like" evidence="1">
    <location>
        <begin position="4"/>
        <end position="140"/>
    </location>
</feature>
<evidence type="ECO:0000313" key="6">
    <source>
        <dbReference type="Proteomes" id="UP000472355"/>
    </source>
</evidence>
<dbReference type="PANTHER" id="PTHR43717">
    <property type="entry name" value="ANAEROBIC NITRIC OXIDE REDUCTASE FLAVORUBREDOXIN"/>
    <property type="match status" value="1"/>
</dbReference>
<protein>
    <submittedName>
        <fullName evidence="3">Flavodoxin</fullName>
    </submittedName>
</protein>
<dbReference type="PANTHER" id="PTHR43717:SF1">
    <property type="entry name" value="ANAEROBIC NITRIC OXIDE REDUCTASE FLAVORUBREDOXIN"/>
    <property type="match status" value="1"/>
</dbReference>
<dbReference type="Gene3D" id="3.40.50.360">
    <property type="match status" value="1"/>
</dbReference>
<dbReference type="OrthoDB" id="9790745at2"/>
<evidence type="ECO:0000313" key="9">
    <source>
        <dbReference type="Proteomes" id="UP000486903"/>
    </source>
</evidence>
<dbReference type="Proteomes" id="UP000472355">
    <property type="component" value="Unassembled WGS sequence"/>
</dbReference>
<reference evidence="2 6" key="1">
    <citation type="submission" date="2019-02" db="EMBL/GenBank/DDBJ databases">
        <title>Genome sequencing of Clostridium botulinum clinical isolates.</title>
        <authorList>
            <person name="Brunt J."/>
            <person name="Van Vliet A.H.M."/>
            <person name="Stringer S.C."/>
            <person name="Grant K.A."/>
            <person name="Carter A.C."/>
            <person name="Peck M.W."/>
        </authorList>
    </citation>
    <scope>NUCLEOTIDE SEQUENCE [LARGE SCALE GENOMIC DNA]</scope>
    <source>
        <strain evidence="2 6">H113700579</strain>
    </source>
</reference>
<dbReference type="InterPro" id="IPR029039">
    <property type="entry name" value="Flavoprotein-like_sf"/>
</dbReference>
<dbReference type="InterPro" id="IPR008254">
    <property type="entry name" value="Flavodoxin/NO_synth"/>
</dbReference>
<dbReference type="EMBL" id="SWOV01000019">
    <property type="protein sequence ID" value="NFF87983.1"/>
    <property type="molecule type" value="Genomic_DNA"/>
</dbReference>
<evidence type="ECO:0000313" key="7">
    <source>
        <dbReference type="Proteomes" id="UP000473681"/>
    </source>
</evidence>
<dbReference type="EMBL" id="SWVK01000010">
    <property type="protein sequence ID" value="NFN35187.1"/>
    <property type="molecule type" value="Genomic_DNA"/>
</dbReference>
<dbReference type="Proteomes" id="UP000476820">
    <property type="component" value="Unassembled WGS sequence"/>
</dbReference>
<accession>A0A0C2SIL8</accession>
<evidence type="ECO:0000313" key="8">
    <source>
        <dbReference type="Proteomes" id="UP000476820"/>
    </source>
</evidence>
<dbReference type="EMBL" id="SXFB01000003">
    <property type="protein sequence ID" value="NFV25880.1"/>
    <property type="molecule type" value="Genomic_DNA"/>
</dbReference>
<dbReference type="NCBIfam" id="NF004050">
    <property type="entry name" value="PRK05569.1"/>
    <property type="match status" value="1"/>
</dbReference>
<evidence type="ECO:0000313" key="4">
    <source>
        <dbReference type="EMBL" id="NFN35187.1"/>
    </source>
</evidence>
<dbReference type="Proteomes" id="UP000473681">
    <property type="component" value="Unassembled WGS sequence"/>
</dbReference>
<gene>
    <name evidence="2" type="ORF">EXM65_16745</name>
    <name evidence="3" type="ORF">FC774_08900</name>
    <name evidence="4" type="ORF">FDB51_08585</name>
    <name evidence="5" type="ORF">FDG31_06785</name>
</gene>
<dbReference type="SUPFAM" id="SSF52218">
    <property type="entry name" value="Flavoproteins"/>
    <property type="match status" value="1"/>
</dbReference>
<evidence type="ECO:0000313" key="5">
    <source>
        <dbReference type="EMBL" id="NFV25880.1"/>
    </source>
</evidence>
<dbReference type="Proteomes" id="UP000486903">
    <property type="component" value="Unassembled WGS sequence"/>
</dbReference>
<dbReference type="Pfam" id="PF00258">
    <property type="entry name" value="Flavodoxin_1"/>
    <property type="match status" value="1"/>
</dbReference>
<name>A0A0C2SIL8_CLOBO</name>
<dbReference type="AlphaFoldDB" id="A0A0C2SIL8"/>